<dbReference type="EMBL" id="CM042883">
    <property type="protein sequence ID" value="KAI4373387.1"/>
    <property type="molecule type" value="Genomic_DNA"/>
</dbReference>
<evidence type="ECO:0000313" key="2">
    <source>
        <dbReference type="Proteomes" id="UP001057402"/>
    </source>
</evidence>
<protein>
    <submittedName>
        <fullName evidence="1">Uncharacterized protein</fullName>
    </submittedName>
</protein>
<gene>
    <name evidence="1" type="ORF">MLD38_011517</name>
</gene>
<dbReference type="Proteomes" id="UP001057402">
    <property type="component" value="Chromosome 4"/>
</dbReference>
<organism evidence="1 2">
    <name type="scientific">Melastoma candidum</name>
    <dbReference type="NCBI Taxonomy" id="119954"/>
    <lineage>
        <taxon>Eukaryota</taxon>
        <taxon>Viridiplantae</taxon>
        <taxon>Streptophyta</taxon>
        <taxon>Embryophyta</taxon>
        <taxon>Tracheophyta</taxon>
        <taxon>Spermatophyta</taxon>
        <taxon>Magnoliopsida</taxon>
        <taxon>eudicotyledons</taxon>
        <taxon>Gunneridae</taxon>
        <taxon>Pentapetalae</taxon>
        <taxon>rosids</taxon>
        <taxon>malvids</taxon>
        <taxon>Myrtales</taxon>
        <taxon>Melastomataceae</taxon>
        <taxon>Melastomatoideae</taxon>
        <taxon>Melastomateae</taxon>
        <taxon>Melastoma</taxon>
    </lineage>
</organism>
<accession>A0ACB9RBN2</accession>
<comment type="caution">
    <text evidence="1">The sequence shown here is derived from an EMBL/GenBank/DDBJ whole genome shotgun (WGS) entry which is preliminary data.</text>
</comment>
<keyword evidence="2" id="KW-1185">Reference proteome</keyword>
<proteinExistence type="predicted"/>
<name>A0ACB9RBN2_9MYRT</name>
<sequence length="124" mass="14087">MDPQRVGEPESSTIEMLSLIEGHLNFPGFYMVLLGRNDELISVATIRIYDKRVAEVPLVGTRFQHRLLGMCRVLINMLEKVLKILGEERLVLPAVPGVLNTWTTSFGFKQINNCRTIISPRSYL</sequence>
<reference evidence="2" key="1">
    <citation type="journal article" date="2023" name="Front. Plant Sci.">
        <title>Chromosomal-level genome assembly of Melastoma candidum provides insights into trichome evolution.</title>
        <authorList>
            <person name="Zhong Y."/>
            <person name="Wu W."/>
            <person name="Sun C."/>
            <person name="Zou P."/>
            <person name="Liu Y."/>
            <person name="Dai S."/>
            <person name="Zhou R."/>
        </authorList>
    </citation>
    <scope>NUCLEOTIDE SEQUENCE [LARGE SCALE GENOMIC DNA]</scope>
</reference>
<evidence type="ECO:0000313" key="1">
    <source>
        <dbReference type="EMBL" id="KAI4373387.1"/>
    </source>
</evidence>